<keyword evidence="5" id="KW-0378">Hydrolase</keyword>
<feature type="chain" id="PRO_5037570893" evidence="10">
    <location>
        <begin position="26"/>
        <end position="193"/>
    </location>
</feature>
<protein>
    <submittedName>
        <fullName evidence="12">L,D-transpeptidase catalytic domain</fullName>
    </submittedName>
</protein>
<comment type="caution">
    <text evidence="12">The sequence shown here is derived from an EMBL/GenBank/DDBJ whole genome shotgun (WGS) entry which is preliminary data.</text>
</comment>
<dbReference type="GO" id="GO:0008360">
    <property type="term" value="P:regulation of cell shape"/>
    <property type="evidence" value="ECO:0007669"/>
    <property type="project" value="UniProtKB-UniRule"/>
</dbReference>
<dbReference type="InterPro" id="IPR050979">
    <property type="entry name" value="LD-transpeptidase"/>
</dbReference>
<evidence type="ECO:0000256" key="1">
    <source>
        <dbReference type="ARBA" id="ARBA00004752"/>
    </source>
</evidence>
<feature type="signal peptide" evidence="10">
    <location>
        <begin position="1"/>
        <end position="25"/>
    </location>
</feature>
<dbReference type="GO" id="GO:0071972">
    <property type="term" value="F:peptidoglycan L,D-transpeptidase activity"/>
    <property type="evidence" value="ECO:0007669"/>
    <property type="project" value="TreeGrafter"/>
</dbReference>
<evidence type="ECO:0000256" key="8">
    <source>
        <dbReference type="ARBA" id="ARBA00023316"/>
    </source>
</evidence>
<evidence type="ECO:0000313" key="12">
    <source>
        <dbReference type="EMBL" id="SEJ71618.1"/>
    </source>
</evidence>
<reference evidence="12 13" key="1">
    <citation type="submission" date="2016-10" db="EMBL/GenBank/DDBJ databases">
        <authorList>
            <person name="Varghese N."/>
            <person name="Submissions S."/>
        </authorList>
    </citation>
    <scope>NUCLEOTIDE SEQUENCE [LARGE SCALE GENOMIC DNA]</scope>
    <source>
        <strain evidence="12 13">FF3</strain>
    </source>
</reference>
<evidence type="ECO:0000256" key="2">
    <source>
        <dbReference type="ARBA" id="ARBA00005992"/>
    </source>
</evidence>
<proteinExistence type="inferred from homology"/>
<organism evidence="12 13">
    <name type="scientific">Marinovum algicola</name>
    <dbReference type="NCBI Taxonomy" id="42444"/>
    <lineage>
        <taxon>Bacteria</taxon>
        <taxon>Pseudomonadati</taxon>
        <taxon>Pseudomonadota</taxon>
        <taxon>Alphaproteobacteria</taxon>
        <taxon>Rhodobacterales</taxon>
        <taxon>Roseobacteraceae</taxon>
        <taxon>Marinovum</taxon>
    </lineage>
</organism>
<dbReference type="RefSeq" id="WP_139211375.1">
    <property type="nucleotide sequence ID" value="NZ_FNYY01000009.1"/>
</dbReference>
<feature type="active site" description="Nucleophile" evidence="9">
    <location>
        <position position="163"/>
    </location>
</feature>
<dbReference type="Proteomes" id="UP000182932">
    <property type="component" value="Unassembled WGS sequence"/>
</dbReference>
<keyword evidence="7 9" id="KW-0573">Peptidoglycan synthesis</keyword>
<dbReference type="GO" id="GO:0071555">
    <property type="term" value="P:cell wall organization"/>
    <property type="evidence" value="ECO:0007669"/>
    <property type="project" value="UniProtKB-UniRule"/>
</dbReference>
<gene>
    <name evidence="12" type="ORF">SAMN04487940_10989</name>
</gene>
<comment type="similarity">
    <text evidence="2">Belongs to the YkuD family.</text>
</comment>
<dbReference type="PANTHER" id="PTHR30582:SF24">
    <property type="entry name" value="L,D-TRANSPEPTIDASE ERFK_SRFK-RELATED"/>
    <property type="match status" value="1"/>
</dbReference>
<dbReference type="InterPro" id="IPR005490">
    <property type="entry name" value="LD_TPept_cat_dom"/>
</dbReference>
<dbReference type="PROSITE" id="PS52029">
    <property type="entry name" value="LD_TPASE"/>
    <property type="match status" value="1"/>
</dbReference>
<dbReference type="EMBL" id="FNYY01000009">
    <property type="protein sequence ID" value="SEJ71618.1"/>
    <property type="molecule type" value="Genomic_DNA"/>
</dbReference>
<evidence type="ECO:0000256" key="7">
    <source>
        <dbReference type="ARBA" id="ARBA00022984"/>
    </source>
</evidence>
<dbReference type="Gene3D" id="2.40.440.10">
    <property type="entry name" value="L,D-transpeptidase catalytic domain-like"/>
    <property type="match status" value="1"/>
</dbReference>
<evidence type="ECO:0000256" key="5">
    <source>
        <dbReference type="ARBA" id="ARBA00022801"/>
    </source>
</evidence>
<dbReference type="CDD" id="cd16913">
    <property type="entry name" value="YkuD_like"/>
    <property type="match status" value="1"/>
</dbReference>
<evidence type="ECO:0000259" key="11">
    <source>
        <dbReference type="PROSITE" id="PS52029"/>
    </source>
</evidence>
<dbReference type="SUPFAM" id="SSF141523">
    <property type="entry name" value="L,D-transpeptidase catalytic domain-like"/>
    <property type="match status" value="1"/>
</dbReference>
<keyword evidence="3" id="KW-0328">Glycosyltransferase</keyword>
<keyword evidence="4" id="KW-0808">Transferase</keyword>
<comment type="pathway">
    <text evidence="1 9">Cell wall biogenesis; peptidoglycan biosynthesis.</text>
</comment>
<evidence type="ECO:0000256" key="6">
    <source>
        <dbReference type="ARBA" id="ARBA00022960"/>
    </source>
</evidence>
<accession>A0A975WB64</accession>
<dbReference type="Pfam" id="PF03734">
    <property type="entry name" value="YkuD"/>
    <property type="match status" value="1"/>
</dbReference>
<keyword evidence="6 9" id="KW-0133">Cell shape</keyword>
<dbReference type="PANTHER" id="PTHR30582">
    <property type="entry name" value="L,D-TRANSPEPTIDASE"/>
    <property type="match status" value="1"/>
</dbReference>
<evidence type="ECO:0000256" key="10">
    <source>
        <dbReference type="SAM" id="SignalP"/>
    </source>
</evidence>
<feature type="domain" description="L,D-TPase catalytic" evidence="11">
    <location>
        <begin position="49"/>
        <end position="187"/>
    </location>
</feature>
<dbReference type="AlphaFoldDB" id="A0A975WB64"/>
<sequence>MTVSNRRIFLISSLAVLAAPRLALAHKPTLAEKFLPQLVNTRRKDWRAGNLHVVPDEFFLYFMLNDGLAIRYGVGVGRDRLYTPGTFTVARKAKWPFWRPTQAMIRREPEKYAKYSDGMKGGPDNPLGARALYLYDDKGRDTYLRIHGTNKPGTIGTAVSNGCARLTNEYIKELYDRVEVGVKVTLHPKQETA</sequence>
<feature type="active site" description="Proton donor/acceptor" evidence="9">
    <location>
        <position position="147"/>
    </location>
</feature>
<dbReference type="GO" id="GO:0005576">
    <property type="term" value="C:extracellular region"/>
    <property type="evidence" value="ECO:0007669"/>
    <property type="project" value="TreeGrafter"/>
</dbReference>
<dbReference type="InterPro" id="IPR038063">
    <property type="entry name" value="Transpep_catalytic_dom"/>
</dbReference>
<evidence type="ECO:0000256" key="3">
    <source>
        <dbReference type="ARBA" id="ARBA00022676"/>
    </source>
</evidence>
<evidence type="ECO:0000256" key="9">
    <source>
        <dbReference type="PROSITE-ProRule" id="PRU01373"/>
    </source>
</evidence>
<evidence type="ECO:0000256" key="4">
    <source>
        <dbReference type="ARBA" id="ARBA00022679"/>
    </source>
</evidence>
<keyword evidence="10" id="KW-0732">Signal</keyword>
<evidence type="ECO:0000313" key="13">
    <source>
        <dbReference type="Proteomes" id="UP000182932"/>
    </source>
</evidence>
<keyword evidence="13" id="KW-1185">Reference proteome</keyword>
<name>A0A975WB64_9RHOB</name>
<keyword evidence="8 9" id="KW-0961">Cell wall biogenesis/degradation</keyword>
<dbReference type="GO" id="GO:0018104">
    <property type="term" value="P:peptidoglycan-protein cross-linking"/>
    <property type="evidence" value="ECO:0007669"/>
    <property type="project" value="TreeGrafter"/>
</dbReference>
<dbReference type="GeneID" id="80818974"/>
<dbReference type="GO" id="GO:0016757">
    <property type="term" value="F:glycosyltransferase activity"/>
    <property type="evidence" value="ECO:0007669"/>
    <property type="project" value="UniProtKB-KW"/>
</dbReference>